<evidence type="ECO:0000313" key="2">
    <source>
        <dbReference type="Proteomes" id="UP000238137"/>
    </source>
</evidence>
<dbReference type="RefSeq" id="WP_106691464.1">
    <property type="nucleotide sequence ID" value="NZ_PXNQ02000006.1"/>
</dbReference>
<accession>A0A422QWS9</accession>
<dbReference type="InterPro" id="IPR009609">
    <property type="entry name" value="Phosphonate_metab_PhnG"/>
</dbReference>
<keyword evidence="1" id="KW-0456">Lyase</keyword>
<keyword evidence="2" id="KW-1185">Reference proteome</keyword>
<reference evidence="1" key="1">
    <citation type="submission" date="2018-05" db="EMBL/GenBank/DDBJ databases">
        <title>Reclassification of Methylarcula marina and Methylarcula terricola as Paracoccus methylarcula sp.nov., comb.nov. and Paracoccus terricola comb.nov.</title>
        <authorList>
            <person name="Shmareva M.N."/>
            <person name="Doronina N.V."/>
            <person name="Vasilenko O.V."/>
            <person name="Tarlachkov S.V."/>
            <person name="Trotsenko Y.A."/>
        </authorList>
    </citation>
    <scope>NUCLEOTIDE SEQUENCE [LARGE SCALE GENOMIC DNA]</scope>
    <source>
        <strain evidence="1">VKM B-2159</strain>
    </source>
</reference>
<dbReference type="NCBIfam" id="TIGR03293">
    <property type="entry name" value="PhnG_redo"/>
    <property type="match status" value="1"/>
</dbReference>
<evidence type="ECO:0000313" key="1">
    <source>
        <dbReference type="EMBL" id="RNF34425.1"/>
    </source>
</evidence>
<dbReference type="EMBL" id="PXNQ02000006">
    <property type="protein sequence ID" value="RNF34425.1"/>
    <property type="molecule type" value="Genomic_DNA"/>
</dbReference>
<dbReference type="GO" id="GO:0015716">
    <property type="term" value="P:organic phosphonate transport"/>
    <property type="evidence" value="ECO:0007669"/>
    <property type="project" value="InterPro"/>
</dbReference>
<dbReference type="Proteomes" id="UP000238137">
    <property type="component" value="Unassembled WGS sequence"/>
</dbReference>
<dbReference type="OrthoDB" id="530475at2"/>
<dbReference type="GO" id="GO:0019634">
    <property type="term" value="P:organic phosphonate metabolic process"/>
    <property type="evidence" value="ECO:0007669"/>
    <property type="project" value="InterPro"/>
</dbReference>
<comment type="caution">
    <text evidence="1">The sequence shown here is derived from an EMBL/GenBank/DDBJ whole genome shotgun (WGS) entry which is preliminary data.</text>
</comment>
<dbReference type="Pfam" id="PF06754">
    <property type="entry name" value="PhnG"/>
    <property type="match status" value="1"/>
</dbReference>
<sequence length="149" mass="16058">MSRPETFPDPIRKEALGLLARAPSGRLAQLLPELPEHDLLRAPEIGTVMVRGRAGGTGAAFNLGEKTVTRASVRLPSGTVGHGYVQGRDKGHALRAALIDAMAQQDAARVEERILAPLRDEEVARRKAVATEAAATRVEFFTLVRGEDE</sequence>
<protein>
    <submittedName>
        <fullName evidence="1">Phosphonate C-P lyase system protein PhnG</fullName>
    </submittedName>
</protein>
<name>A0A422QWS9_9RHOB</name>
<gene>
    <name evidence="1" type="primary">phnG</name>
    <name evidence="1" type="ORF">A7A09_011060</name>
</gene>
<organism evidence="1 2">
    <name type="scientific">Paracoccus methylarcula</name>
    <dbReference type="NCBI Taxonomy" id="72022"/>
    <lineage>
        <taxon>Bacteria</taxon>
        <taxon>Pseudomonadati</taxon>
        <taxon>Pseudomonadota</taxon>
        <taxon>Alphaproteobacteria</taxon>
        <taxon>Rhodobacterales</taxon>
        <taxon>Paracoccaceae</taxon>
        <taxon>Paracoccus</taxon>
    </lineage>
</organism>
<dbReference type="AlphaFoldDB" id="A0A422QWS9"/>
<dbReference type="GO" id="GO:0016829">
    <property type="term" value="F:lyase activity"/>
    <property type="evidence" value="ECO:0007669"/>
    <property type="project" value="UniProtKB-KW"/>
</dbReference>
<proteinExistence type="predicted"/>